<proteinExistence type="inferred from homology"/>
<evidence type="ECO:0000256" key="6">
    <source>
        <dbReference type="ARBA" id="ARBA00023139"/>
    </source>
</evidence>
<evidence type="ECO:0000256" key="3">
    <source>
        <dbReference type="ARBA" id="ARBA00022544"/>
    </source>
</evidence>
<evidence type="ECO:0000313" key="11">
    <source>
        <dbReference type="Proteomes" id="UP000242662"/>
    </source>
</evidence>
<dbReference type="InterPro" id="IPR008844">
    <property type="entry name" value="Spore_GerAC-like"/>
</dbReference>
<evidence type="ECO:0000256" key="2">
    <source>
        <dbReference type="ARBA" id="ARBA00007886"/>
    </source>
</evidence>
<organism evidence="10 11">
    <name type="scientific">Shouchella lonarensis</name>
    <dbReference type="NCBI Taxonomy" id="1464122"/>
    <lineage>
        <taxon>Bacteria</taxon>
        <taxon>Bacillati</taxon>
        <taxon>Bacillota</taxon>
        <taxon>Bacilli</taxon>
        <taxon>Bacillales</taxon>
        <taxon>Bacillaceae</taxon>
        <taxon>Shouchella</taxon>
    </lineage>
</organism>
<dbReference type="PANTHER" id="PTHR35789">
    <property type="entry name" value="SPORE GERMINATION PROTEIN B3"/>
    <property type="match status" value="1"/>
</dbReference>
<evidence type="ECO:0000259" key="9">
    <source>
        <dbReference type="Pfam" id="PF25198"/>
    </source>
</evidence>
<dbReference type="Pfam" id="PF05504">
    <property type="entry name" value="Spore_GerAC"/>
    <property type="match status" value="1"/>
</dbReference>
<name>A0A1G6KPG5_9BACI</name>
<dbReference type="PROSITE" id="PS51257">
    <property type="entry name" value="PROKAR_LIPOPROTEIN"/>
    <property type="match status" value="1"/>
</dbReference>
<dbReference type="Gene3D" id="3.30.300.210">
    <property type="entry name" value="Nutrient germinant receptor protein C, domain 3"/>
    <property type="match status" value="1"/>
</dbReference>
<accession>A0A1G6KPG5</accession>
<evidence type="ECO:0000256" key="5">
    <source>
        <dbReference type="ARBA" id="ARBA00023136"/>
    </source>
</evidence>
<evidence type="ECO:0000259" key="8">
    <source>
        <dbReference type="Pfam" id="PF05504"/>
    </source>
</evidence>
<keyword evidence="5" id="KW-0472">Membrane</keyword>
<dbReference type="Proteomes" id="UP000242662">
    <property type="component" value="Unassembled WGS sequence"/>
</dbReference>
<evidence type="ECO:0000256" key="1">
    <source>
        <dbReference type="ARBA" id="ARBA00004635"/>
    </source>
</evidence>
<dbReference type="Pfam" id="PF25198">
    <property type="entry name" value="Spore_GerAC_N"/>
    <property type="match status" value="1"/>
</dbReference>
<evidence type="ECO:0000313" key="10">
    <source>
        <dbReference type="EMBL" id="SDC32992.1"/>
    </source>
</evidence>
<keyword evidence="3" id="KW-0309">Germination</keyword>
<dbReference type="STRING" id="1464122.SAMN05421737_107108"/>
<comment type="similarity">
    <text evidence="2">Belongs to the GerABKC lipoprotein family.</text>
</comment>
<gene>
    <name evidence="10" type="ORF">SAMN05421737_107108</name>
</gene>
<evidence type="ECO:0000256" key="7">
    <source>
        <dbReference type="ARBA" id="ARBA00023288"/>
    </source>
</evidence>
<dbReference type="GO" id="GO:0016020">
    <property type="term" value="C:membrane"/>
    <property type="evidence" value="ECO:0007669"/>
    <property type="project" value="UniProtKB-SubCell"/>
</dbReference>
<dbReference type="RefSeq" id="WP_090775921.1">
    <property type="nucleotide sequence ID" value="NZ_FMYM01000007.1"/>
</dbReference>
<sequence>MILRKLISIACIASLLTLSGCWDQHLLKDVTLVKSAGIDLVEDEKYLVSVTIRSIQEPTSTEEAGVSAPKTMQVESNTIREARDLLDRRIGKAYDSSKLEVLVLGEELAKDDILLLLDVFYRNPRSPLSTKLVISEGEAQDIIKLGEGYPLQIGEYIADLLSSLEGETEVPNENIQSISARLLSGGEDITLPLIKPLDDVTATVVGLALFDGTKYTGKIEHQMSTLFLLMNGQLGKNARFSKKIHDDKEVNIANYITIDVTGVDRDLQLVANSVDDITVKLNFKFDVDVVELPVDVPMPISEVRKLNKKLGDLFTKEAKIVTDRLLEANSDALGIGKRIHAFHHDIWKEKDWKEVYPNIKFETNIEVRIDQQGILY</sequence>
<protein>
    <submittedName>
        <fullName evidence="10">Germination protein, Ger(X)C family</fullName>
    </submittedName>
</protein>
<comment type="subcellular location">
    <subcellularLocation>
        <location evidence="1">Membrane</location>
        <topology evidence="1">Lipid-anchor</topology>
    </subcellularLocation>
</comment>
<dbReference type="EMBL" id="FMYM01000007">
    <property type="protein sequence ID" value="SDC32992.1"/>
    <property type="molecule type" value="Genomic_DNA"/>
</dbReference>
<dbReference type="InterPro" id="IPR038501">
    <property type="entry name" value="Spore_GerAC_C_sf"/>
</dbReference>
<dbReference type="AlphaFoldDB" id="A0A1G6KPG5"/>
<reference evidence="11" key="1">
    <citation type="submission" date="2016-09" db="EMBL/GenBank/DDBJ databases">
        <authorList>
            <person name="Varghese N."/>
            <person name="Submissions S."/>
        </authorList>
    </citation>
    <scope>NUCLEOTIDE SEQUENCE [LARGE SCALE GENOMIC DNA]</scope>
    <source>
        <strain evidence="11">25nlg</strain>
    </source>
</reference>
<dbReference type="InterPro" id="IPR046953">
    <property type="entry name" value="Spore_GerAC-like_C"/>
</dbReference>
<keyword evidence="11" id="KW-1185">Reference proteome</keyword>
<dbReference type="PANTHER" id="PTHR35789:SF1">
    <property type="entry name" value="SPORE GERMINATION PROTEIN B3"/>
    <property type="match status" value="1"/>
</dbReference>
<keyword evidence="4" id="KW-0732">Signal</keyword>
<feature type="domain" description="Spore germination protein N-terminal" evidence="9">
    <location>
        <begin position="23"/>
        <end position="195"/>
    </location>
</feature>
<dbReference type="NCBIfam" id="TIGR02887">
    <property type="entry name" value="spore_ger_x_C"/>
    <property type="match status" value="1"/>
</dbReference>
<dbReference type="OrthoDB" id="2370124at2"/>
<feature type="domain" description="Spore germination GerAC-like C-terminal" evidence="8">
    <location>
        <begin position="206"/>
        <end position="373"/>
    </location>
</feature>
<keyword evidence="6" id="KW-0564">Palmitate</keyword>
<dbReference type="GO" id="GO:0009847">
    <property type="term" value="P:spore germination"/>
    <property type="evidence" value="ECO:0007669"/>
    <property type="project" value="InterPro"/>
</dbReference>
<dbReference type="InterPro" id="IPR057336">
    <property type="entry name" value="GerAC_N"/>
</dbReference>
<keyword evidence="7" id="KW-0449">Lipoprotein</keyword>
<evidence type="ECO:0000256" key="4">
    <source>
        <dbReference type="ARBA" id="ARBA00022729"/>
    </source>
</evidence>